<dbReference type="InParanoid" id="A0A409YJN8"/>
<comment type="function">
    <text evidence="4">May play a role in the regulation of cytokinesis.</text>
</comment>
<dbReference type="SUPFAM" id="SSF48371">
    <property type="entry name" value="ARM repeat"/>
    <property type="match status" value="1"/>
</dbReference>
<feature type="compositionally biased region" description="Low complexity" evidence="7">
    <location>
        <begin position="387"/>
        <end position="405"/>
    </location>
</feature>
<organism evidence="9 10">
    <name type="scientific">Gymnopilus dilepis</name>
    <dbReference type="NCBI Taxonomy" id="231916"/>
    <lineage>
        <taxon>Eukaryota</taxon>
        <taxon>Fungi</taxon>
        <taxon>Dikarya</taxon>
        <taxon>Basidiomycota</taxon>
        <taxon>Agaricomycotina</taxon>
        <taxon>Agaricomycetes</taxon>
        <taxon>Agaricomycetidae</taxon>
        <taxon>Agaricales</taxon>
        <taxon>Agaricineae</taxon>
        <taxon>Hymenogastraceae</taxon>
        <taxon>Gymnopilus</taxon>
    </lineage>
</organism>
<dbReference type="PANTHER" id="PTHR13255">
    <property type="entry name" value="ATAXIN-10"/>
    <property type="match status" value="1"/>
</dbReference>
<dbReference type="InterPro" id="IPR011989">
    <property type="entry name" value="ARM-like"/>
</dbReference>
<keyword evidence="3" id="KW-0131">Cell cycle</keyword>
<name>A0A409YJN8_9AGAR</name>
<feature type="region of interest" description="Disordered" evidence="7">
    <location>
        <begin position="369"/>
        <end position="407"/>
    </location>
</feature>
<evidence type="ECO:0000313" key="10">
    <source>
        <dbReference type="Proteomes" id="UP000284706"/>
    </source>
</evidence>
<dbReference type="AlphaFoldDB" id="A0A409YJN8"/>
<accession>A0A409YJN8</accession>
<evidence type="ECO:0000256" key="5">
    <source>
        <dbReference type="ARBA" id="ARBA00044801"/>
    </source>
</evidence>
<dbReference type="EMBL" id="NHYE01000764">
    <property type="protein sequence ID" value="PPR03220.1"/>
    <property type="molecule type" value="Genomic_DNA"/>
</dbReference>
<comment type="similarity">
    <text evidence="1">Belongs to the ataxin-10 family.</text>
</comment>
<dbReference type="InterPro" id="IPR016024">
    <property type="entry name" value="ARM-type_fold"/>
</dbReference>
<dbReference type="Pfam" id="PF09759">
    <property type="entry name" value="Atx10homo_assoc"/>
    <property type="match status" value="1"/>
</dbReference>
<dbReference type="GO" id="GO:0051301">
    <property type="term" value="P:cell division"/>
    <property type="evidence" value="ECO:0007669"/>
    <property type="project" value="UniProtKB-KW"/>
</dbReference>
<keyword evidence="2" id="KW-0132">Cell division</keyword>
<evidence type="ECO:0000259" key="8">
    <source>
        <dbReference type="Pfam" id="PF09759"/>
    </source>
</evidence>
<dbReference type="Gene3D" id="1.25.10.10">
    <property type="entry name" value="Leucine-rich Repeat Variant"/>
    <property type="match status" value="1"/>
</dbReference>
<evidence type="ECO:0000256" key="6">
    <source>
        <dbReference type="ARBA" id="ARBA00044805"/>
    </source>
</evidence>
<gene>
    <name evidence="9" type="ORF">CVT26_008068</name>
</gene>
<evidence type="ECO:0000256" key="1">
    <source>
        <dbReference type="ARBA" id="ARBA00008384"/>
    </source>
</evidence>
<dbReference type="GO" id="GO:0005829">
    <property type="term" value="C:cytosol"/>
    <property type="evidence" value="ECO:0007669"/>
    <property type="project" value="TreeGrafter"/>
</dbReference>
<protein>
    <recommendedName>
        <fullName evidence="5">Ataxin-10 homolog</fullName>
    </recommendedName>
    <alternativeName>
        <fullName evidence="6">Copper transport protein 86</fullName>
    </alternativeName>
</protein>
<dbReference type="InterPro" id="IPR019156">
    <property type="entry name" value="Ataxin-10_domain"/>
</dbReference>
<evidence type="ECO:0000256" key="2">
    <source>
        <dbReference type="ARBA" id="ARBA00022618"/>
    </source>
</evidence>
<evidence type="ECO:0000313" key="9">
    <source>
        <dbReference type="EMBL" id="PPR03220.1"/>
    </source>
</evidence>
<reference evidence="9 10" key="1">
    <citation type="journal article" date="2018" name="Evol. Lett.">
        <title>Horizontal gene cluster transfer increased hallucinogenic mushroom diversity.</title>
        <authorList>
            <person name="Reynolds H.T."/>
            <person name="Vijayakumar V."/>
            <person name="Gluck-Thaler E."/>
            <person name="Korotkin H.B."/>
            <person name="Matheny P.B."/>
            <person name="Slot J.C."/>
        </authorList>
    </citation>
    <scope>NUCLEOTIDE SEQUENCE [LARGE SCALE GENOMIC DNA]</scope>
    <source>
        <strain evidence="9 10">SRW20</strain>
    </source>
</reference>
<evidence type="ECO:0000256" key="4">
    <source>
        <dbReference type="ARBA" id="ARBA00044746"/>
    </source>
</evidence>
<sequence>MDLTPGAAVASQFHQACTEFNFKDRRKFHALTAVLEHTAQSLAQSDVVRTDAGADPRLWADLRKLWRDLTRMQLSFWDNDDSDDEDNEGSGSGHEDSLRAISTSLAKFTRNLVAGVPENQSRAYENEPDMRRLLHFYTSWSAMEDSESVATARLLTQALSNTVTANDALVARLWETYMNLPEDQVVLMFICTNGSRTEMQASRLLGSPDPRTLLTTLIFILNCIHGSKKRASTASNVSVYSRQLLAKTKVGVRICIGLLDNMVSLHEAEEGSDGAKAFDVGYAIFTQFIEGGMVPDLYKKFSIPNEIVTPHQTTLLKLVDSYLQSTQLNPTSIQVPEVLKTHETLGSFLTKRFFLLSDYAQQAIRRSLGMSPTTHNGGTNGHVTRPSSDSVSSAQSAESSSSSSSPGMTVFPQELDVMLPKVCEALVLITQCIVTIALEAEEQQTRLDEGFQTVVSFTNMKQYFIMKKSSDVGVVESLIELLRLLDAFLPRINFGKPVNRDGTPASTSQPGVGDSSGFSYLKRDLVRLLGVLSHGEKAVQDRTREAGGLPVVMNLCVIDERNPYLREHAIFTLHALLKDNPENQEFVNSIKPSQEWDEDGTLKTRVGATILR</sequence>
<feature type="compositionally biased region" description="Acidic residues" evidence="7">
    <location>
        <begin position="78"/>
        <end position="88"/>
    </location>
</feature>
<keyword evidence="10" id="KW-1185">Reference proteome</keyword>
<evidence type="ECO:0000256" key="3">
    <source>
        <dbReference type="ARBA" id="ARBA00023306"/>
    </source>
</evidence>
<feature type="region of interest" description="Disordered" evidence="7">
    <location>
        <begin position="77"/>
        <end position="96"/>
    </location>
</feature>
<dbReference type="Proteomes" id="UP000284706">
    <property type="component" value="Unassembled WGS sequence"/>
</dbReference>
<evidence type="ECO:0000256" key="7">
    <source>
        <dbReference type="SAM" id="MobiDB-lite"/>
    </source>
</evidence>
<comment type="caution">
    <text evidence="9">The sequence shown here is derived from an EMBL/GenBank/DDBJ whole genome shotgun (WGS) entry which is preliminary data.</text>
</comment>
<dbReference type="InterPro" id="IPR051374">
    <property type="entry name" value="Ataxin-10/CTR86_families"/>
</dbReference>
<feature type="domain" description="Ataxin-10" evidence="8">
    <location>
        <begin position="521"/>
        <end position="599"/>
    </location>
</feature>
<proteinExistence type="inferred from homology"/>
<dbReference type="OrthoDB" id="379794at2759"/>
<dbReference type="PANTHER" id="PTHR13255:SF0">
    <property type="entry name" value="ATAXIN-10"/>
    <property type="match status" value="1"/>
</dbReference>